<dbReference type="InterPro" id="IPR029063">
    <property type="entry name" value="SAM-dependent_MTases_sf"/>
</dbReference>
<keyword evidence="7" id="KW-0949">S-adenosyl-L-methionine</keyword>
<dbReference type="GO" id="GO:0018064">
    <property type="term" value="F:protein-L-histidine N-tele-methyltransferase activity"/>
    <property type="evidence" value="ECO:0007669"/>
    <property type="project" value="UniProtKB-EC"/>
</dbReference>
<evidence type="ECO:0000256" key="5">
    <source>
        <dbReference type="ARBA" id="ARBA00022603"/>
    </source>
</evidence>
<dbReference type="FunCoup" id="A0A165NW36">
    <property type="interactions" value="354"/>
</dbReference>
<comment type="similarity">
    <text evidence="9">Belongs to the methyltransferase superfamily. METTL18 family.</text>
</comment>
<evidence type="ECO:0000256" key="9">
    <source>
        <dbReference type="ARBA" id="ARBA00038126"/>
    </source>
</evidence>
<dbReference type="OrthoDB" id="1723750at2759"/>
<sequence length="389" mass="43359">MFKFDFDLQDDLDDAGAFDSSECRTEQQEKTSAKSSPASVQPSAEVALDQLLSSLPPVISYSHFQIPVSSGQYVDLARRDLFDARFQLISRSELENSESEEEETSQQDRSTALQFIDAPSDLVPGVYEGGLKTWECSLDLVTYLDEQEVSYRGKRILELGCGTAVPSLYILNRLFSTRTDLTEGQWSVETHIHLQDYNRSVLELITLPNVIMTWYLSRASHSYRGTSSEADAQPNDLTITPELIAAFLASLASMNIVLRFFYGSWELFDISTTGGKYDIVLTSETIYRTDSLGSLVQLLSDAQDRSGLATMTETKLSLSTSQNQNQGLCLVAAKVLYFGVGGGISEFVRAVEDPAIYPSRKEKRRKGKVDTVWEKTGGVGRKVLQVHWE</sequence>
<name>A0A165NW36_9AGAM</name>
<evidence type="ECO:0000256" key="2">
    <source>
        <dbReference type="ARBA" id="ARBA00004496"/>
    </source>
</evidence>
<evidence type="ECO:0000256" key="1">
    <source>
        <dbReference type="ARBA" id="ARBA00004123"/>
    </source>
</evidence>
<reference evidence="11 12" key="1">
    <citation type="journal article" date="2016" name="Mol. Biol. Evol.">
        <title>Comparative Genomics of Early-Diverging Mushroom-Forming Fungi Provides Insights into the Origins of Lignocellulose Decay Capabilities.</title>
        <authorList>
            <person name="Nagy L.G."/>
            <person name="Riley R."/>
            <person name="Tritt A."/>
            <person name="Adam C."/>
            <person name="Daum C."/>
            <person name="Floudas D."/>
            <person name="Sun H."/>
            <person name="Yadav J.S."/>
            <person name="Pangilinan J."/>
            <person name="Larsson K.H."/>
            <person name="Matsuura K."/>
            <person name="Barry K."/>
            <person name="Labutti K."/>
            <person name="Kuo R."/>
            <person name="Ohm R.A."/>
            <person name="Bhattacharya S.S."/>
            <person name="Shirouzu T."/>
            <person name="Yoshinaga Y."/>
            <person name="Martin F.M."/>
            <person name="Grigoriev I.V."/>
            <person name="Hibbett D.S."/>
        </authorList>
    </citation>
    <scope>NUCLEOTIDE SEQUENCE [LARGE SCALE GENOMIC DNA]</scope>
    <source>
        <strain evidence="11 12">HHB14362 ss-1</strain>
    </source>
</reference>
<evidence type="ECO:0000313" key="12">
    <source>
        <dbReference type="Proteomes" id="UP000076761"/>
    </source>
</evidence>
<evidence type="ECO:0000256" key="6">
    <source>
        <dbReference type="ARBA" id="ARBA00022679"/>
    </source>
</evidence>
<evidence type="ECO:0000256" key="10">
    <source>
        <dbReference type="SAM" id="MobiDB-lite"/>
    </source>
</evidence>
<dbReference type="InParanoid" id="A0A165NW36"/>
<dbReference type="Proteomes" id="UP000076761">
    <property type="component" value="Unassembled WGS sequence"/>
</dbReference>
<dbReference type="PANTHER" id="PTHR14614:SF39">
    <property type="entry name" value="HISTIDINE PROTEIN METHYLTRANSFERASE 1 HOMOLOG"/>
    <property type="match status" value="1"/>
</dbReference>
<dbReference type="PANTHER" id="PTHR14614">
    <property type="entry name" value="HEPATOCELLULAR CARCINOMA-ASSOCIATED ANTIGEN"/>
    <property type="match status" value="1"/>
</dbReference>
<dbReference type="AlphaFoldDB" id="A0A165NW36"/>
<evidence type="ECO:0000256" key="4">
    <source>
        <dbReference type="ARBA" id="ARBA00022490"/>
    </source>
</evidence>
<keyword evidence="5" id="KW-0489">Methyltransferase</keyword>
<evidence type="ECO:0000256" key="7">
    <source>
        <dbReference type="ARBA" id="ARBA00022691"/>
    </source>
</evidence>
<feature type="compositionally biased region" description="Acidic residues" evidence="10">
    <location>
        <begin position="7"/>
        <end position="16"/>
    </location>
</feature>
<dbReference type="GO" id="GO:0005737">
    <property type="term" value="C:cytoplasm"/>
    <property type="evidence" value="ECO:0007669"/>
    <property type="project" value="UniProtKB-SubCell"/>
</dbReference>
<gene>
    <name evidence="11" type="ORF">NEOLEDRAFT_1158769</name>
</gene>
<protein>
    <recommendedName>
        <fullName evidence="3">protein-histidine N-methyltransferase</fullName>
        <ecNumber evidence="3">2.1.1.85</ecNumber>
    </recommendedName>
</protein>
<proteinExistence type="inferred from homology"/>
<dbReference type="GO" id="GO:0032259">
    <property type="term" value="P:methylation"/>
    <property type="evidence" value="ECO:0007669"/>
    <property type="project" value="UniProtKB-KW"/>
</dbReference>
<evidence type="ECO:0000256" key="3">
    <source>
        <dbReference type="ARBA" id="ARBA00012533"/>
    </source>
</evidence>
<feature type="compositionally biased region" description="Basic and acidic residues" evidence="10">
    <location>
        <begin position="21"/>
        <end position="32"/>
    </location>
</feature>
<dbReference type="SUPFAM" id="SSF53335">
    <property type="entry name" value="S-adenosyl-L-methionine-dependent methyltransferases"/>
    <property type="match status" value="1"/>
</dbReference>
<evidence type="ECO:0000313" key="11">
    <source>
        <dbReference type="EMBL" id="KZT20186.1"/>
    </source>
</evidence>
<keyword evidence="8" id="KW-0539">Nucleus</keyword>
<comment type="subcellular location">
    <subcellularLocation>
        <location evidence="2">Cytoplasm</location>
    </subcellularLocation>
    <subcellularLocation>
        <location evidence="1">Nucleus</location>
    </subcellularLocation>
</comment>
<keyword evidence="6" id="KW-0808">Transferase</keyword>
<keyword evidence="12" id="KW-1185">Reference proteome</keyword>
<dbReference type="STRING" id="1314782.A0A165NW36"/>
<dbReference type="Gene3D" id="3.40.50.150">
    <property type="entry name" value="Vaccinia Virus protein VP39"/>
    <property type="match status" value="1"/>
</dbReference>
<dbReference type="EC" id="2.1.1.85" evidence="3"/>
<accession>A0A165NW36</accession>
<dbReference type="GO" id="GO:0005634">
    <property type="term" value="C:nucleus"/>
    <property type="evidence" value="ECO:0007669"/>
    <property type="project" value="UniProtKB-SubCell"/>
</dbReference>
<evidence type="ECO:0000256" key="8">
    <source>
        <dbReference type="ARBA" id="ARBA00023242"/>
    </source>
</evidence>
<dbReference type="EMBL" id="KV425624">
    <property type="protein sequence ID" value="KZT20186.1"/>
    <property type="molecule type" value="Genomic_DNA"/>
</dbReference>
<dbReference type="InterPro" id="IPR019410">
    <property type="entry name" value="Methyltransf_16"/>
</dbReference>
<organism evidence="11 12">
    <name type="scientific">Neolentinus lepideus HHB14362 ss-1</name>
    <dbReference type="NCBI Taxonomy" id="1314782"/>
    <lineage>
        <taxon>Eukaryota</taxon>
        <taxon>Fungi</taxon>
        <taxon>Dikarya</taxon>
        <taxon>Basidiomycota</taxon>
        <taxon>Agaricomycotina</taxon>
        <taxon>Agaricomycetes</taxon>
        <taxon>Gloeophyllales</taxon>
        <taxon>Gloeophyllaceae</taxon>
        <taxon>Neolentinus</taxon>
    </lineage>
</organism>
<feature type="region of interest" description="Disordered" evidence="10">
    <location>
        <begin position="1"/>
        <end position="41"/>
    </location>
</feature>
<keyword evidence="4" id="KW-0963">Cytoplasm</keyword>